<protein>
    <submittedName>
        <fullName evidence="2">Uncharacterized protein</fullName>
    </submittedName>
</protein>
<gene>
    <name evidence="2" type="ORF">ACFSJ3_08925</name>
</gene>
<feature type="signal peptide" evidence="1">
    <location>
        <begin position="1"/>
        <end position="20"/>
    </location>
</feature>
<comment type="caution">
    <text evidence="2">The sequence shown here is derived from an EMBL/GenBank/DDBJ whole genome shotgun (WGS) entry which is preliminary data.</text>
</comment>
<reference evidence="3" key="1">
    <citation type="journal article" date="2019" name="Int. J. Syst. Evol. Microbiol.">
        <title>The Global Catalogue of Microorganisms (GCM) 10K type strain sequencing project: providing services to taxonomists for standard genome sequencing and annotation.</title>
        <authorList>
            <consortium name="The Broad Institute Genomics Platform"/>
            <consortium name="The Broad Institute Genome Sequencing Center for Infectious Disease"/>
            <person name="Wu L."/>
            <person name="Ma J."/>
        </authorList>
    </citation>
    <scope>NUCLEOTIDE SEQUENCE [LARGE SCALE GENOMIC DNA]</scope>
    <source>
        <strain evidence="3">CGMCC 1.10992</strain>
    </source>
</reference>
<evidence type="ECO:0000313" key="2">
    <source>
        <dbReference type="EMBL" id="MFD2096103.1"/>
    </source>
</evidence>
<accession>A0ABW4XP42</accession>
<keyword evidence="1" id="KW-0732">Signal</keyword>
<evidence type="ECO:0000313" key="3">
    <source>
        <dbReference type="Proteomes" id="UP001597380"/>
    </source>
</evidence>
<feature type="chain" id="PRO_5046322779" evidence="1">
    <location>
        <begin position="21"/>
        <end position="263"/>
    </location>
</feature>
<dbReference type="EMBL" id="JBHUHT010000011">
    <property type="protein sequence ID" value="MFD2096103.1"/>
    <property type="molecule type" value="Genomic_DNA"/>
</dbReference>
<dbReference type="Proteomes" id="UP001597380">
    <property type="component" value="Unassembled WGS sequence"/>
</dbReference>
<name>A0ABW4XP42_9GAMM</name>
<proteinExistence type="predicted"/>
<sequence>MRPISSLALSLSLVAAPSIAVDSVPKEMLQRMMTKSMAEQCANEVYTGCLGISANDCHQFTKSYLSQCISKLPDVIHMNPATEAEMVACGTQIAAKYGFDAEKSEICDEQMEAYEDANPDWAEGIDPNDHEALMAAEMENRQQEMDEFVDSMREASGGDSRIGEVTLPIYEPYELGIHLADGMQMEGIKGLPVVTFKAAGSVEKVLAFYKQKLPHFKSAPDEPNLLVEKLLPGDASMYKYINVPHVSVYGADGETYVQLVYRR</sequence>
<evidence type="ECO:0000256" key="1">
    <source>
        <dbReference type="SAM" id="SignalP"/>
    </source>
</evidence>
<organism evidence="2 3">
    <name type="scientific">Corallincola platygyrae</name>
    <dbReference type="NCBI Taxonomy" id="1193278"/>
    <lineage>
        <taxon>Bacteria</taxon>
        <taxon>Pseudomonadati</taxon>
        <taxon>Pseudomonadota</taxon>
        <taxon>Gammaproteobacteria</taxon>
        <taxon>Alteromonadales</taxon>
        <taxon>Psychromonadaceae</taxon>
        <taxon>Corallincola</taxon>
    </lineage>
</organism>
<dbReference type="RefSeq" id="WP_345341115.1">
    <property type="nucleotide sequence ID" value="NZ_BAABLI010000017.1"/>
</dbReference>
<keyword evidence="3" id="KW-1185">Reference proteome</keyword>